<dbReference type="EMBL" id="CADCTO010000136">
    <property type="protein sequence ID" value="CAA9232207.1"/>
    <property type="molecule type" value="Genomic_DNA"/>
</dbReference>
<gene>
    <name evidence="1" type="ORF">AVDCRST_MAG63-999</name>
</gene>
<dbReference type="InterPro" id="IPR006059">
    <property type="entry name" value="SBP"/>
</dbReference>
<dbReference type="Pfam" id="PF13416">
    <property type="entry name" value="SBP_bac_8"/>
    <property type="match status" value="1"/>
</dbReference>
<dbReference type="PANTHER" id="PTHR43649:SF30">
    <property type="entry name" value="ABC TRANSPORTER SUBSTRATE-BINDING PROTEIN"/>
    <property type="match status" value="1"/>
</dbReference>
<dbReference type="InterPro" id="IPR050490">
    <property type="entry name" value="Bact_solute-bd_prot1"/>
</dbReference>
<protein>
    <submittedName>
        <fullName evidence="1">Glycerol-3-phosphate ABC transporter, periplasmic glycerol-3-phosphate-binding protein</fullName>
    </submittedName>
</protein>
<dbReference type="SUPFAM" id="SSF53850">
    <property type="entry name" value="Periplasmic binding protein-like II"/>
    <property type="match status" value="1"/>
</dbReference>
<dbReference type="CDD" id="cd14748">
    <property type="entry name" value="PBP2_UgpB"/>
    <property type="match status" value="1"/>
</dbReference>
<name>A0A6J4HSI4_9BACT</name>
<dbReference type="AlphaFoldDB" id="A0A6J4HSI4"/>
<proteinExistence type="predicted"/>
<sequence length="433" mass="47171">MVIGGAAMPAGGVVMPLMAACAIGTGESDSTRSPVAAEMAPEIEIYHQHAATFMDPLLEQYHQEQSKVRARGVVVAGGYEGLLQKVQLLASAGTPPAVAQAGFTYTRFMAKRIPMKPVADFIAAEKFTTADIWPAMLKLGQDAAGKQWGLPFAVSTPIFYYNANMLERIAVNPDRPARTWVELREQAQRLTREDQKGVAFNYTITGNWTFQAMVECAGGRMCSPDGRTPLFHEAPGVRALTYWTDLVLRDASTVPTLYSGAGAAFYVGKLAYINTTTASLDGIRRDIQFPKEQLRTMLFPTDGTNPRRVPAGGNNVFVLGATPPEQRAGWDLVKFLVSPMGTSKMSQSSGYMAVRRSTLDKPEQMGTYLQENPIARTTYDQVGDMVPWHEFETSDAVQVRNVILAAQEAALKGEKTPRQALEDAAAQVKPLLG</sequence>
<accession>A0A6J4HSI4</accession>
<dbReference type="Gene3D" id="3.40.190.10">
    <property type="entry name" value="Periplasmic binding protein-like II"/>
    <property type="match status" value="2"/>
</dbReference>
<dbReference type="PANTHER" id="PTHR43649">
    <property type="entry name" value="ARABINOSE-BINDING PROTEIN-RELATED"/>
    <property type="match status" value="1"/>
</dbReference>
<evidence type="ECO:0000313" key="1">
    <source>
        <dbReference type="EMBL" id="CAA9232207.1"/>
    </source>
</evidence>
<reference evidence="1" key="1">
    <citation type="submission" date="2020-02" db="EMBL/GenBank/DDBJ databases">
        <authorList>
            <person name="Meier V. D."/>
        </authorList>
    </citation>
    <scope>NUCLEOTIDE SEQUENCE</scope>
    <source>
        <strain evidence="1">AVDCRST_MAG63</strain>
    </source>
</reference>
<organism evidence="1">
    <name type="scientific">uncultured Armatimonadetes bacterium</name>
    <dbReference type="NCBI Taxonomy" id="157466"/>
    <lineage>
        <taxon>Bacteria</taxon>
        <taxon>Bacillati</taxon>
        <taxon>Armatimonadota</taxon>
        <taxon>environmental samples</taxon>
    </lineage>
</organism>